<keyword evidence="1 3" id="KW-0238">DNA-binding</keyword>
<dbReference type="Gene3D" id="3.40.50.2300">
    <property type="match status" value="1"/>
</dbReference>
<evidence type="ECO:0000256" key="2">
    <source>
        <dbReference type="PROSITE-ProRule" id="PRU00169"/>
    </source>
</evidence>
<dbReference type="InterPro" id="IPR036388">
    <property type="entry name" value="WH-like_DNA-bd_sf"/>
</dbReference>
<dbReference type="InterPro" id="IPR039420">
    <property type="entry name" value="WalR-like"/>
</dbReference>
<accession>A0ABY4FX16</accession>
<keyword evidence="7" id="KW-1185">Reference proteome</keyword>
<dbReference type="Gene3D" id="1.10.10.10">
    <property type="entry name" value="Winged helix-like DNA-binding domain superfamily/Winged helix DNA-binding domain"/>
    <property type="match status" value="1"/>
</dbReference>
<evidence type="ECO:0000259" key="5">
    <source>
        <dbReference type="PROSITE" id="PS51755"/>
    </source>
</evidence>
<evidence type="ECO:0000256" key="3">
    <source>
        <dbReference type="PROSITE-ProRule" id="PRU01091"/>
    </source>
</evidence>
<dbReference type="SUPFAM" id="SSF46894">
    <property type="entry name" value="C-terminal effector domain of the bipartite response regulators"/>
    <property type="match status" value="1"/>
</dbReference>
<dbReference type="PANTHER" id="PTHR48111:SF28">
    <property type="entry name" value="TRANSCRIPTIONAL REGULATORY PROTEIN TCRX-RELATED"/>
    <property type="match status" value="1"/>
</dbReference>
<evidence type="ECO:0000313" key="7">
    <source>
        <dbReference type="Proteomes" id="UP000831775"/>
    </source>
</evidence>
<dbReference type="Pfam" id="PF00072">
    <property type="entry name" value="Response_reg"/>
    <property type="match status" value="1"/>
</dbReference>
<keyword evidence="2" id="KW-0597">Phosphoprotein</keyword>
<proteinExistence type="predicted"/>
<dbReference type="RefSeq" id="WP_244686734.1">
    <property type="nucleotide sequence ID" value="NZ_CP095043.1"/>
</dbReference>
<dbReference type="SMART" id="SM00448">
    <property type="entry name" value="REC"/>
    <property type="match status" value="1"/>
</dbReference>
<dbReference type="Gene3D" id="6.10.250.690">
    <property type="match status" value="1"/>
</dbReference>
<feature type="domain" description="Response regulatory" evidence="4">
    <location>
        <begin position="20"/>
        <end position="134"/>
    </location>
</feature>
<dbReference type="InterPro" id="IPR016032">
    <property type="entry name" value="Sig_transdc_resp-reg_C-effctor"/>
</dbReference>
<dbReference type="PROSITE" id="PS50110">
    <property type="entry name" value="RESPONSE_REGULATORY"/>
    <property type="match status" value="1"/>
</dbReference>
<feature type="modified residue" description="4-aspartylphosphate" evidence="2">
    <location>
        <position position="69"/>
    </location>
</feature>
<dbReference type="PROSITE" id="PS51755">
    <property type="entry name" value="OMPR_PHOB"/>
    <property type="match status" value="1"/>
</dbReference>
<evidence type="ECO:0000313" key="6">
    <source>
        <dbReference type="EMBL" id="UOQ60805.1"/>
    </source>
</evidence>
<dbReference type="SUPFAM" id="SSF52172">
    <property type="entry name" value="CheY-like"/>
    <property type="match status" value="1"/>
</dbReference>
<dbReference type="InterPro" id="IPR011006">
    <property type="entry name" value="CheY-like_superfamily"/>
</dbReference>
<sequence>MKDHQARSRTIADGSVSQARALIVDDERSLADLIGMALRYEGWETRIAESGTEALSAAREFAPDVIVLDIMLPDLDGVGVLQRLRESGDGVPVLFLTARDSVQDRITGLSEGGDDYVTKPFSLEEVVARVHALVRRSGGRPAAPADEVLRVGDLTLDPRSYEVQRGGDAIELTQTEFEVLRALMEHEQRVVTKAALYEQVWHEEFDGTSTVVELYISYLRKKIELGRTPMIRTVRGVGYLLKAGPDA</sequence>
<name>A0ABY4FX16_9MICO</name>
<reference evidence="6 7" key="1">
    <citation type="submission" date="2022-04" db="EMBL/GenBank/DDBJ databases">
        <title>Leucobacter sp. isolated from rhizosphere of onion.</title>
        <authorList>
            <person name="Won M."/>
            <person name="Lee C.-M."/>
            <person name="Woen H.-Y."/>
            <person name="Kwon S.-W."/>
        </authorList>
    </citation>
    <scope>NUCLEOTIDE SEQUENCE [LARGE SCALE GENOMIC DNA]</scope>
    <source>
        <strain evidence="6 7">H25R-14</strain>
    </source>
</reference>
<evidence type="ECO:0000256" key="1">
    <source>
        <dbReference type="ARBA" id="ARBA00023125"/>
    </source>
</evidence>
<feature type="DNA-binding region" description="OmpR/PhoB-type" evidence="3">
    <location>
        <begin position="146"/>
        <end position="243"/>
    </location>
</feature>
<dbReference type="PANTHER" id="PTHR48111">
    <property type="entry name" value="REGULATOR OF RPOS"/>
    <property type="match status" value="1"/>
</dbReference>
<evidence type="ECO:0000259" key="4">
    <source>
        <dbReference type="PROSITE" id="PS50110"/>
    </source>
</evidence>
<organism evidence="6 7">
    <name type="scientific">Leucobacter rhizosphaerae</name>
    <dbReference type="NCBI Taxonomy" id="2932245"/>
    <lineage>
        <taxon>Bacteria</taxon>
        <taxon>Bacillati</taxon>
        <taxon>Actinomycetota</taxon>
        <taxon>Actinomycetes</taxon>
        <taxon>Micrococcales</taxon>
        <taxon>Microbacteriaceae</taxon>
        <taxon>Leucobacter</taxon>
    </lineage>
</organism>
<dbReference type="SMART" id="SM00862">
    <property type="entry name" value="Trans_reg_C"/>
    <property type="match status" value="1"/>
</dbReference>
<dbReference type="CDD" id="cd00383">
    <property type="entry name" value="trans_reg_C"/>
    <property type="match status" value="1"/>
</dbReference>
<dbReference type="Proteomes" id="UP000831775">
    <property type="component" value="Chromosome"/>
</dbReference>
<dbReference type="InterPro" id="IPR001789">
    <property type="entry name" value="Sig_transdc_resp-reg_receiver"/>
</dbReference>
<protein>
    <submittedName>
        <fullName evidence="6">Response regulator transcription factor</fullName>
    </submittedName>
</protein>
<feature type="domain" description="OmpR/PhoB-type" evidence="5">
    <location>
        <begin position="146"/>
        <end position="243"/>
    </location>
</feature>
<dbReference type="Pfam" id="PF00486">
    <property type="entry name" value="Trans_reg_C"/>
    <property type="match status" value="1"/>
</dbReference>
<gene>
    <name evidence="6" type="ORF">MUN76_02140</name>
</gene>
<dbReference type="EMBL" id="CP095043">
    <property type="protein sequence ID" value="UOQ60805.1"/>
    <property type="molecule type" value="Genomic_DNA"/>
</dbReference>
<dbReference type="InterPro" id="IPR001867">
    <property type="entry name" value="OmpR/PhoB-type_DNA-bd"/>
</dbReference>